<feature type="domain" description="hAT-like transposase RNase-H fold" evidence="2">
    <location>
        <begin position="213"/>
        <end position="329"/>
    </location>
</feature>
<reference evidence="3" key="2">
    <citation type="journal article" date="2015" name="Data Brief">
        <title>Shoot transcriptome of the giant reed, Arundo donax.</title>
        <authorList>
            <person name="Barrero R.A."/>
            <person name="Guerrero F.D."/>
            <person name="Moolhuijzen P."/>
            <person name="Goolsby J.A."/>
            <person name="Tidwell J."/>
            <person name="Bellgard S.E."/>
            <person name="Bellgard M.I."/>
        </authorList>
    </citation>
    <scope>NUCLEOTIDE SEQUENCE</scope>
    <source>
        <tissue evidence="3">Shoot tissue taken approximately 20 cm above the soil surface</tissue>
    </source>
</reference>
<name>A0A0A8Y0W8_ARUDO</name>
<reference evidence="3" key="1">
    <citation type="submission" date="2014-09" db="EMBL/GenBank/DDBJ databases">
        <authorList>
            <person name="Magalhaes I.L.F."/>
            <person name="Oliveira U."/>
            <person name="Santos F.R."/>
            <person name="Vidigal T.H.D.A."/>
            <person name="Brescovit A.D."/>
            <person name="Santos A.J."/>
        </authorList>
    </citation>
    <scope>NUCLEOTIDE SEQUENCE</scope>
    <source>
        <tissue evidence="3">Shoot tissue taken approximately 20 cm above the soil surface</tissue>
    </source>
</reference>
<evidence type="ECO:0000259" key="2">
    <source>
        <dbReference type="Pfam" id="PF14372"/>
    </source>
</evidence>
<dbReference type="Pfam" id="PF05699">
    <property type="entry name" value="Dimer_Tnp_hAT"/>
    <property type="match status" value="1"/>
</dbReference>
<evidence type="ECO:0000259" key="1">
    <source>
        <dbReference type="Pfam" id="PF05699"/>
    </source>
</evidence>
<dbReference type="PANTHER" id="PTHR23272">
    <property type="entry name" value="BED FINGER-RELATED"/>
    <property type="match status" value="1"/>
</dbReference>
<organism evidence="3">
    <name type="scientific">Arundo donax</name>
    <name type="common">Giant reed</name>
    <name type="synonym">Donax arundinaceus</name>
    <dbReference type="NCBI Taxonomy" id="35708"/>
    <lineage>
        <taxon>Eukaryota</taxon>
        <taxon>Viridiplantae</taxon>
        <taxon>Streptophyta</taxon>
        <taxon>Embryophyta</taxon>
        <taxon>Tracheophyta</taxon>
        <taxon>Spermatophyta</taxon>
        <taxon>Magnoliopsida</taxon>
        <taxon>Liliopsida</taxon>
        <taxon>Poales</taxon>
        <taxon>Poaceae</taxon>
        <taxon>PACMAD clade</taxon>
        <taxon>Arundinoideae</taxon>
        <taxon>Arundineae</taxon>
        <taxon>Arundo</taxon>
    </lineage>
</organism>
<protein>
    <recommendedName>
        <fullName evidence="4">HAT C-terminal dimerisation domain-containing protein</fullName>
    </recommendedName>
</protein>
<accession>A0A0A8Y0W8</accession>
<dbReference type="InterPro" id="IPR025525">
    <property type="entry name" value="hAT-like_transposase_RNase-H"/>
</dbReference>
<evidence type="ECO:0000313" key="3">
    <source>
        <dbReference type="EMBL" id="JAD18613.1"/>
    </source>
</evidence>
<feature type="domain" description="HAT C-terminal dimerisation" evidence="1">
    <location>
        <begin position="367"/>
        <end position="415"/>
    </location>
</feature>
<dbReference type="SUPFAM" id="SSF53098">
    <property type="entry name" value="Ribonuclease H-like"/>
    <property type="match status" value="1"/>
</dbReference>
<dbReference type="GO" id="GO:0003677">
    <property type="term" value="F:DNA binding"/>
    <property type="evidence" value="ECO:0007669"/>
    <property type="project" value="InterPro"/>
</dbReference>
<sequence length="444" mass="50405">MAEGILKEFSLPVTSHKLEEAVRRWGLHGRLFSVAWGQQLEKYLERKDFLDDLCPFIQVDEGPIEIPVVFCVAYTSNVLDSVGETILEALNPKYEEVCLKTVKTLRLSHETRARNFSELGLNHVGRYEKRWYTYYCALEVLHKEYSDNNVALLEQPKLDQNQIMELLSRLKPKEIEATVRHMIEPSRLKESVFTDLLRKILGTIYRAIEKISSPSSPIANLCLDELMKLRAVLQSEAMDASTVVAKAVAYAKLGGFSGDKDADAVLLDAQGVLDKYLQEAYMYLSIPAVLNPRFKLEYVTIVFKEVFGSEAAAYTSRVKNRIEDIFDEHRRKRRSFDGEGTSRIAAGEGPLTEAVDMDGHSQEGITELERYLTDDLVPGEEGEGFDVLMWWKANSRKYPTVASMARDALAMPASDLLSPEHMARIRSMLRNYCVTYPEAQSDDH</sequence>
<dbReference type="AlphaFoldDB" id="A0A0A8Y0W8"/>
<dbReference type="EMBL" id="GBRH01279282">
    <property type="protein sequence ID" value="JAD18613.1"/>
    <property type="molecule type" value="Transcribed_RNA"/>
</dbReference>
<dbReference type="GO" id="GO:0046983">
    <property type="term" value="F:protein dimerization activity"/>
    <property type="evidence" value="ECO:0007669"/>
    <property type="project" value="InterPro"/>
</dbReference>
<dbReference type="InterPro" id="IPR012337">
    <property type="entry name" value="RNaseH-like_sf"/>
</dbReference>
<dbReference type="InterPro" id="IPR008906">
    <property type="entry name" value="HATC_C_dom"/>
</dbReference>
<dbReference type="Pfam" id="PF14372">
    <property type="entry name" value="hAT-like_RNase-H"/>
    <property type="match status" value="1"/>
</dbReference>
<evidence type="ECO:0008006" key="4">
    <source>
        <dbReference type="Google" id="ProtNLM"/>
    </source>
</evidence>
<proteinExistence type="predicted"/>
<dbReference type="PANTHER" id="PTHR23272:SF104">
    <property type="entry name" value="HAT FAMILY DIMERISATION DOMAIN CONTAINING PROTEIN, EXPRESSED"/>
    <property type="match status" value="1"/>
</dbReference>